<keyword evidence="2" id="KW-1185">Reference proteome</keyword>
<evidence type="ECO:0000313" key="1">
    <source>
        <dbReference type="EMBL" id="QTC88111.1"/>
    </source>
</evidence>
<accession>A0ABX7SP02</accession>
<organism evidence="1 2">
    <name type="scientific">Brevundimonas pondensis</name>
    <dbReference type="NCBI Taxonomy" id="2774189"/>
    <lineage>
        <taxon>Bacteria</taxon>
        <taxon>Pseudomonadati</taxon>
        <taxon>Pseudomonadota</taxon>
        <taxon>Alphaproteobacteria</taxon>
        <taxon>Caulobacterales</taxon>
        <taxon>Caulobacteraceae</taxon>
        <taxon>Brevundimonas</taxon>
    </lineage>
</organism>
<proteinExistence type="predicted"/>
<evidence type="ECO:0000313" key="2">
    <source>
        <dbReference type="Proteomes" id="UP000663942"/>
    </source>
</evidence>
<reference evidence="1 2" key="1">
    <citation type="submission" date="2020-09" db="EMBL/GenBank/DDBJ databases">
        <title>Brevundimonas sp. LVF1 isolated from an oligotrophic pond in Goettingen, Germany.</title>
        <authorList>
            <person name="Friedrich I."/>
            <person name="Klassen A."/>
            <person name="Neubauer H."/>
            <person name="Schneider D."/>
            <person name="Hertel R."/>
            <person name="Daniel R."/>
        </authorList>
    </citation>
    <scope>NUCLEOTIDE SEQUENCE [LARGE SCALE GENOMIC DNA]</scope>
    <source>
        <strain evidence="1 2">LVF1</strain>
    </source>
</reference>
<name>A0ABX7SP02_9CAUL</name>
<dbReference type="EMBL" id="CP062006">
    <property type="protein sequence ID" value="QTC88111.1"/>
    <property type="molecule type" value="Genomic_DNA"/>
</dbReference>
<dbReference type="Proteomes" id="UP000663942">
    <property type="component" value="Chromosome"/>
</dbReference>
<dbReference type="RefSeq" id="WP_207825082.1">
    <property type="nucleotide sequence ID" value="NZ_CP062006.1"/>
</dbReference>
<protein>
    <submittedName>
        <fullName evidence="1">Uncharacterized protein</fullName>
    </submittedName>
</protein>
<sequence>MILPKAGPKYDASNESRTRDLIVQWFNKLVRKGDTVRFGRNECLIQSPDGSWWAVKVDDTGALSTEARS</sequence>
<gene>
    <name evidence="1" type="ORF">IFE19_01500</name>
</gene>